<evidence type="ECO:0008006" key="9">
    <source>
        <dbReference type="Google" id="ProtNLM"/>
    </source>
</evidence>
<keyword evidence="6" id="KW-0812">Transmembrane</keyword>
<evidence type="ECO:0000256" key="6">
    <source>
        <dbReference type="SAM" id="Phobius"/>
    </source>
</evidence>
<dbReference type="InterPro" id="IPR036396">
    <property type="entry name" value="Cyt_P450_sf"/>
</dbReference>
<dbReference type="AlphaFoldDB" id="A0AA88EAI4"/>
<evidence type="ECO:0000313" key="7">
    <source>
        <dbReference type="EMBL" id="GMN71094.1"/>
    </source>
</evidence>
<dbReference type="Pfam" id="PF00067">
    <property type="entry name" value="p450"/>
    <property type="match status" value="1"/>
</dbReference>
<comment type="similarity">
    <text evidence="1">Belongs to the cytochrome P450 family.</text>
</comment>
<dbReference type="PANTHER" id="PTHR47955:SF8">
    <property type="entry name" value="CYTOCHROME P450 71D11-LIKE"/>
    <property type="match status" value="1"/>
</dbReference>
<dbReference type="GO" id="GO:0016705">
    <property type="term" value="F:oxidoreductase activity, acting on paired donors, with incorporation or reduction of molecular oxygen"/>
    <property type="evidence" value="ECO:0007669"/>
    <property type="project" value="InterPro"/>
</dbReference>
<evidence type="ECO:0000256" key="4">
    <source>
        <dbReference type="ARBA" id="ARBA00023002"/>
    </source>
</evidence>
<comment type="caution">
    <text evidence="7">The sequence shown here is derived from an EMBL/GenBank/DDBJ whole genome shotgun (WGS) entry which is preliminary data.</text>
</comment>
<keyword evidence="6" id="KW-0472">Membrane</keyword>
<feature type="non-terminal residue" evidence="7">
    <location>
        <position position="95"/>
    </location>
</feature>
<organism evidence="7 8">
    <name type="scientific">Ficus carica</name>
    <name type="common">Common fig</name>
    <dbReference type="NCBI Taxonomy" id="3494"/>
    <lineage>
        <taxon>Eukaryota</taxon>
        <taxon>Viridiplantae</taxon>
        <taxon>Streptophyta</taxon>
        <taxon>Embryophyta</taxon>
        <taxon>Tracheophyta</taxon>
        <taxon>Spermatophyta</taxon>
        <taxon>Magnoliopsida</taxon>
        <taxon>eudicotyledons</taxon>
        <taxon>Gunneridae</taxon>
        <taxon>Pentapetalae</taxon>
        <taxon>rosids</taxon>
        <taxon>fabids</taxon>
        <taxon>Rosales</taxon>
        <taxon>Moraceae</taxon>
        <taxon>Ficeae</taxon>
        <taxon>Ficus</taxon>
    </lineage>
</organism>
<keyword evidence="3" id="KW-0479">Metal-binding</keyword>
<feature type="transmembrane region" description="Helical" evidence="6">
    <location>
        <begin position="6"/>
        <end position="26"/>
    </location>
</feature>
<protein>
    <recommendedName>
        <fullName evidence="9">Cytochrome P450</fullName>
    </recommendedName>
</protein>
<dbReference type="SUPFAM" id="SSF48264">
    <property type="entry name" value="Cytochrome P450"/>
    <property type="match status" value="1"/>
</dbReference>
<dbReference type="GO" id="GO:0020037">
    <property type="term" value="F:heme binding"/>
    <property type="evidence" value="ECO:0007669"/>
    <property type="project" value="InterPro"/>
</dbReference>
<evidence type="ECO:0000256" key="2">
    <source>
        <dbReference type="ARBA" id="ARBA00022617"/>
    </source>
</evidence>
<dbReference type="Proteomes" id="UP001187192">
    <property type="component" value="Unassembled WGS sequence"/>
</dbReference>
<proteinExistence type="inferred from homology"/>
<reference evidence="7" key="1">
    <citation type="submission" date="2023-07" db="EMBL/GenBank/DDBJ databases">
        <title>draft genome sequence of fig (Ficus carica).</title>
        <authorList>
            <person name="Takahashi T."/>
            <person name="Nishimura K."/>
        </authorList>
    </citation>
    <scope>NUCLEOTIDE SEQUENCE</scope>
</reference>
<keyword evidence="5" id="KW-0408">Iron</keyword>
<keyword evidence="6" id="KW-1133">Transmembrane helix</keyword>
<evidence type="ECO:0000256" key="5">
    <source>
        <dbReference type="ARBA" id="ARBA00023004"/>
    </source>
</evidence>
<keyword evidence="8" id="KW-1185">Reference proteome</keyword>
<dbReference type="PANTHER" id="PTHR47955">
    <property type="entry name" value="CYTOCHROME P450 FAMILY 71 PROTEIN"/>
    <property type="match status" value="1"/>
</dbReference>
<dbReference type="GO" id="GO:0005506">
    <property type="term" value="F:iron ion binding"/>
    <property type="evidence" value="ECO:0007669"/>
    <property type="project" value="InterPro"/>
</dbReference>
<dbReference type="GO" id="GO:0004497">
    <property type="term" value="F:monooxygenase activity"/>
    <property type="evidence" value="ECO:0007669"/>
    <property type="project" value="InterPro"/>
</dbReference>
<evidence type="ECO:0000313" key="8">
    <source>
        <dbReference type="Proteomes" id="UP001187192"/>
    </source>
</evidence>
<name>A0AA88EAI4_FICCA</name>
<sequence>MDLQLPSFPILLISLFLFVFSFVKILQRSSKTIKSSSKLPPGPWKLPIIGNLHQLLGSLPHHALRDLARKYGPLMYLRIGQVPTLIVSSPDSAKE</sequence>
<keyword evidence="2" id="KW-0349">Heme</keyword>
<accession>A0AA88EAI4</accession>
<dbReference type="EMBL" id="BTGU01011261">
    <property type="protein sequence ID" value="GMN71094.1"/>
    <property type="molecule type" value="Genomic_DNA"/>
</dbReference>
<dbReference type="InterPro" id="IPR001128">
    <property type="entry name" value="Cyt_P450"/>
</dbReference>
<evidence type="ECO:0000256" key="1">
    <source>
        <dbReference type="ARBA" id="ARBA00010617"/>
    </source>
</evidence>
<keyword evidence="4" id="KW-0560">Oxidoreductase</keyword>
<evidence type="ECO:0000256" key="3">
    <source>
        <dbReference type="ARBA" id="ARBA00022723"/>
    </source>
</evidence>
<gene>
    <name evidence="7" type="ORF">TIFTF001_052616</name>
</gene>
<dbReference type="Gene3D" id="1.10.630.10">
    <property type="entry name" value="Cytochrome P450"/>
    <property type="match status" value="1"/>
</dbReference>